<gene>
    <name evidence="7" type="ORF">POM88_053532</name>
</gene>
<feature type="compositionally biased region" description="Polar residues" evidence="5">
    <location>
        <begin position="87"/>
        <end position="99"/>
    </location>
</feature>
<keyword evidence="1 4" id="KW-0479">Metal-binding</keyword>
<dbReference type="EMBL" id="JAUIZM010000018">
    <property type="protein sequence ID" value="KAK1352268.1"/>
    <property type="molecule type" value="Genomic_DNA"/>
</dbReference>
<dbReference type="PROSITE" id="PS50103">
    <property type="entry name" value="ZF_C3H1"/>
    <property type="match status" value="1"/>
</dbReference>
<keyword evidence="8" id="KW-1185">Reference proteome</keyword>
<keyword evidence="2 4" id="KW-0863">Zinc-finger</keyword>
<dbReference type="InterPro" id="IPR000571">
    <property type="entry name" value="Znf_CCCH"/>
</dbReference>
<keyword evidence="3 4" id="KW-0862">Zinc</keyword>
<feature type="domain" description="C3H1-type" evidence="6">
    <location>
        <begin position="109"/>
        <end position="135"/>
    </location>
</feature>
<dbReference type="InterPro" id="IPR036855">
    <property type="entry name" value="Znf_CCCH_sf"/>
</dbReference>
<dbReference type="SUPFAM" id="SSF90229">
    <property type="entry name" value="CCCH zinc finger"/>
    <property type="match status" value="1"/>
</dbReference>
<dbReference type="AlphaFoldDB" id="A0AAD8GPK1"/>
<feature type="region of interest" description="Disordered" evidence="5">
    <location>
        <begin position="44"/>
        <end position="103"/>
    </location>
</feature>
<dbReference type="Proteomes" id="UP001237642">
    <property type="component" value="Unassembled WGS sequence"/>
</dbReference>
<feature type="compositionally biased region" description="Polar residues" evidence="5">
    <location>
        <begin position="50"/>
        <end position="71"/>
    </location>
</feature>
<name>A0AAD8GPK1_9APIA</name>
<feature type="zinc finger region" description="C3H1-type" evidence="4">
    <location>
        <begin position="109"/>
        <end position="135"/>
    </location>
</feature>
<sequence>MQIKDGIQIWHQMLKAQSLGTETQVCPPRIWDLMFGDKCKEMLVRDGQDSGPSGNANQGWASPAKNQGNNRSQHHRNGDRFSGKKYQGSQPGRNWNKQPSYGGGCPRHGSRGICYMFRDTGHCKRGYSCNFRHSS</sequence>
<evidence type="ECO:0000256" key="3">
    <source>
        <dbReference type="ARBA" id="ARBA00022833"/>
    </source>
</evidence>
<comment type="caution">
    <text evidence="7">The sequence shown here is derived from an EMBL/GenBank/DDBJ whole genome shotgun (WGS) entry which is preliminary data.</text>
</comment>
<accession>A0AAD8GPK1</accession>
<reference evidence="7" key="1">
    <citation type="submission" date="2023-02" db="EMBL/GenBank/DDBJ databases">
        <title>Genome of toxic invasive species Heracleum sosnowskyi carries increased number of genes despite the absence of recent whole-genome duplications.</title>
        <authorList>
            <person name="Schelkunov M."/>
            <person name="Shtratnikova V."/>
            <person name="Makarenko M."/>
            <person name="Klepikova A."/>
            <person name="Omelchenko D."/>
            <person name="Novikova G."/>
            <person name="Obukhova E."/>
            <person name="Bogdanov V."/>
            <person name="Penin A."/>
            <person name="Logacheva M."/>
        </authorList>
    </citation>
    <scope>NUCLEOTIDE SEQUENCE</scope>
    <source>
        <strain evidence="7">Hsosn_3</strain>
        <tissue evidence="7">Leaf</tissue>
    </source>
</reference>
<protein>
    <recommendedName>
        <fullName evidence="6">C3H1-type domain-containing protein</fullName>
    </recommendedName>
</protein>
<organism evidence="7 8">
    <name type="scientific">Heracleum sosnowskyi</name>
    <dbReference type="NCBI Taxonomy" id="360622"/>
    <lineage>
        <taxon>Eukaryota</taxon>
        <taxon>Viridiplantae</taxon>
        <taxon>Streptophyta</taxon>
        <taxon>Embryophyta</taxon>
        <taxon>Tracheophyta</taxon>
        <taxon>Spermatophyta</taxon>
        <taxon>Magnoliopsida</taxon>
        <taxon>eudicotyledons</taxon>
        <taxon>Gunneridae</taxon>
        <taxon>Pentapetalae</taxon>
        <taxon>asterids</taxon>
        <taxon>campanulids</taxon>
        <taxon>Apiales</taxon>
        <taxon>Apiaceae</taxon>
        <taxon>Apioideae</taxon>
        <taxon>apioid superclade</taxon>
        <taxon>Tordylieae</taxon>
        <taxon>Tordyliinae</taxon>
        <taxon>Heracleum</taxon>
    </lineage>
</organism>
<proteinExistence type="predicted"/>
<evidence type="ECO:0000259" key="6">
    <source>
        <dbReference type="PROSITE" id="PS50103"/>
    </source>
</evidence>
<evidence type="ECO:0000313" key="8">
    <source>
        <dbReference type="Proteomes" id="UP001237642"/>
    </source>
</evidence>
<evidence type="ECO:0000256" key="4">
    <source>
        <dbReference type="PROSITE-ProRule" id="PRU00723"/>
    </source>
</evidence>
<evidence type="ECO:0000313" key="7">
    <source>
        <dbReference type="EMBL" id="KAK1352268.1"/>
    </source>
</evidence>
<evidence type="ECO:0000256" key="5">
    <source>
        <dbReference type="SAM" id="MobiDB-lite"/>
    </source>
</evidence>
<reference evidence="7" key="2">
    <citation type="submission" date="2023-05" db="EMBL/GenBank/DDBJ databases">
        <authorList>
            <person name="Schelkunov M.I."/>
        </authorList>
    </citation>
    <scope>NUCLEOTIDE SEQUENCE</scope>
    <source>
        <strain evidence="7">Hsosn_3</strain>
        <tissue evidence="7">Leaf</tissue>
    </source>
</reference>
<evidence type="ECO:0000256" key="1">
    <source>
        <dbReference type="ARBA" id="ARBA00022723"/>
    </source>
</evidence>
<dbReference type="GO" id="GO:0008270">
    <property type="term" value="F:zinc ion binding"/>
    <property type="evidence" value="ECO:0007669"/>
    <property type="project" value="UniProtKB-KW"/>
</dbReference>
<evidence type="ECO:0000256" key="2">
    <source>
        <dbReference type="ARBA" id="ARBA00022771"/>
    </source>
</evidence>